<keyword evidence="3" id="KW-1003">Cell membrane</keyword>
<keyword evidence="2 7" id="KW-0813">Transport</keyword>
<comment type="similarity">
    <text evidence="7">Belongs to the binding-protein-dependent transport system permease family.</text>
</comment>
<keyword evidence="5 7" id="KW-1133">Transmembrane helix</keyword>
<gene>
    <name evidence="9" type="ORF">ACFQ4R_02615</name>
</gene>
<name>A0ABW4BJZ4_9LACO</name>
<dbReference type="PANTHER" id="PTHR43005:SF1">
    <property type="entry name" value="SPERMIDINE_PUTRESCINE TRANSPORT SYSTEM PERMEASE PROTEIN"/>
    <property type="match status" value="1"/>
</dbReference>
<evidence type="ECO:0000256" key="1">
    <source>
        <dbReference type="ARBA" id="ARBA00004651"/>
    </source>
</evidence>
<evidence type="ECO:0000256" key="7">
    <source>
        <dbReference type="RuleBase" id="RU363032"/>
    </source>
</evidence>
<dbReference type="CDD" id="cd06261">
    <property type="entry name" value="TM_PBP2"/>
    <property type="match status" value="1"/>
</dbReference>
<dbReference type="RefSeq" id="WP_164509168.1">
    <property type="nucleotide sequence ID" value="NZ_JBHTOH010000016.1"/>
</dbReference>
<dbReference type="Pfam" id="PF00528">
    <property type="entry name" value="BPD_transp_1"/>
    <property type="match status" value="1"/>
</dbReference>
<feature type="transmembrane region" description="Helical" evidence="7">
    <location>
        <begin position="254"/>
        <end position="272"/>
    </location>
</feature>
<feature type="transmembrane region" description="Helical" evidence="7">
    <location>
        <begin position="100"/>
        <end position="121"/>
    </location>
</feature>
<dbReference type="PANTHER" id="PTHR43005">
    <property type="entry name" value="BLR7065 PROTEIN"/>
    <property type="match status" value="1"/>
</dbReference>
<evidence type="ECO:0000256" key="6">
    <source>
        <dbReference type="ARBA" id="ARBA00023136"/>
    </source>
</evidence>
<dbReference type="PROSITE" id="PS50928">
    <property type="entry name" value="ABC_TM1"/>
    <property type="match status" value="1"/>
</dbReference>
<evidence type="ECO:0000256" key="5">
    <source>
        <dbReference type="ARBA" id="ARBA00022989"/>
    </source>
</evidence>
<accession>A0ABW4BJZ4</accession>
<evidence type="ECO:0000256" key="4">
    <source>
        <dbReference type="ARBA" id="ARBA00022692"/>
    </source>
</evidence>
<reference evidence="10" key="1">
    <citation type="journal article" date="2019" name="Int. J. Syst. Evol. Microbiol.">
        <title>The Global Catalogue of Microorganisms (GCM) 10K type strain sequencing project: providing services to taxonomists for standard genome sequencing and annotation.</title>
        <authorList>
            <consortium name="The Broad Institute Genomics Platform"/>
            <consortium name="The Broad Institute Genome Sequencing Center for Infectious Disease"/>
            <person name="Wu L."/>
            <person name="Ma J."/>
        </authorList>
    </citation>
    <scope>NUCLEOTIDE SEQUENCE [LARGE SCALE GENOMIC DNA]</scope>
    <source>
        <strain evidence="10">CCM 8937</strain>
    </source>
</reference>
<dbReference type="EMBL" id="JBHTOH010000016">
    <property type="protein sequence ID" value="MFD1410519.1"/>
    <property type="molecule type" value="Genomic_DNA"/>
</dbReference>
<keyword evidence="6 7" id="KW-0472">Membrane</keyword>
<feature type="transmembrane region" description="Helical" evidence="7">
    <location>
        <begin position="12"/>
        <end position="37"/>
    </location>
</feature>
<evidence type="ECO:0000256" key="3">
    <source>
        <dbReference type="ARBA" id="ARBA00022475"/>
    </source>
</evidence>
<feature type="transmembrane region" description="Helical" evidence="7">
    <location>
        <begin position="67"/>
        <end position="88"/>
    </location>
</feature>
<keyword evidence="4 7" id="KW-0812">Transmembrane</keyword>
<evidence type="ECO:0000313" key="9">
    <source>
        <dbReference type="EMBL" id="MFD1410519.1"/>
    </source>
</evidence>
<sequence>MKWFKKYHLELLLVLPMTFYILGFTLLPLIRTIILGFQNRYTGKFSLSTYQALFARPDFLKSISNTFVIALLSLSIQIVIAFIIALVLKQRFHGRSIIRAIVLMPMGIPTIVSGIIALYVFGTSGYFNELLFKLHLITKPINWLTGNFKGLLIIALADMWKVLPTLVLLLLAGLDSISQDIYEAAELDGANSWQSFRFITLPLLKPTITMAVLLRAVDVFRIFELPQVLVGKSVPFVSTFAYEEYDIGDLNGSGAASTILLLMILVFAILWLKFVDRGGSFGNDS</sequence>
<comment type="caution">
    <text evidence="9">The sequence shown here is derived from an EMBL/GenBank/DDBJ whole genome shotgun (WGS) entry which is preliminary data.</text>
</comment>
<evidence type="ECO:0000313" key="10">
    <source>
        <dbReference type="Proteomes" id="UP001597191"/>
    </source>
</evidence>
<proteinExistence type="inferred from homology"/>
<keyword evidence="10" id="KW-1185">Reference proteome</keyword>
<feature type="domain" description="ABC transmembrane type-1" evidence="8">
    <location>
        <begin position="63"/>
        <end position="271"/>
    </location>
</feature>
<comment type="subcellular location">
    <subcellularLocation>
        <location evidence="1 7">Cell membrane</location>
        <topology evidence="1 7">Multi-pass membrane protein</topology>
    </subcellularLocation>
</comment>
<dbReference type="InterPro" id="IPR035906">
    <property type="entry name" value="MetI-like_sf"/>
</dbReference>
<evidence type="ECO:0000259" key="8">
    <source>
        <dbReference type="PROSITE" id="PS50928"/>
    </source>
</evidence>
<dbReference type="SUPFAM" id="SSF161098">
    <property type="entry name" value="MetI-like"/>
    <property type="match status" value="1"/>
</dbReference>
<organism evidence="9 10">
    <name type="scientific">Lapidilactobacillus gannanensis</name>
    <dbReference type="NCBI Taxonomy" id="2486002"/>
    <lineage>
        <taxon>Bacteria</taxon>
        <taxon>Bacillati</taxon>
        <taxon>Bacillota</taxon>
        <taxon>Bacilli</taxon>
        <taxon>Lactobacillales</taxon>
        <taxon>Lactobacillaceae</taxon>
        <taxon>Lapidilactobacillus</taxon>
    </lineage>
</organism>
<feature type="transmembrane region" description="Helical" evidence="7">
    <location>
        <begin position="151"/>
        <end position="174"/>
    </location>
</feature>
<dbReference type="Gene3D" id="1.10.3720.10">
    <property type="entry name" value="MetI-like"/>
    <property type="match status" value="1"/>
</dbReference>
<dbReference type="InterPro" id="IPR000515">
    <property type="entry name" value="MetI-like"/>
</dbReference>
<evidence type="ECO:0000256" key="2">
    <source>
        <dbReference type="ARBA" id="ARBA00022448"/>
    </source>
</evidence>
<protein>
    <submittedName>
        <fullName evidence="9">Carbohydrate ABC transporter permease</fullName>
    </submittedName>
</protein>
<dbReference type="Proteomes" id="UP001597191">
    <property type="component" value="Unassembled WGS sequence"/>
</dbReference>